<evidence type="ECO:0000313" key="4">
    <source>
        <dbReference type="Proteomes" id="UP001374579"/>
    </source>
</evidence>
<accession>A0AAN9GIS2</accession>
<evidence type="ECO:0008006" key="5">
    <source>
        <dbReference type="Google" id="ProtNLM"/>
    </source>
</evidence>
<feature type="transmembrane region" description="Helical" evidence="2">
    <location>
        <begin position="12"/>
        <end position="37"/>
    </location>
</feature>
<sequence length="656" mass="71958">MQSQLDFKMAVGLIDCAMVLIILVLTALGGRVALHLLRPHPRSSPSTHAARMALLALLLSGEATLLLHLLSVVTGQVSLLLEFLLVRVMGLFCPLLFVNTCIAYCQSRQGHELESEKEVNLCGDEPSDVHERHHPPYSSEGGNGEETTSKSVLTSQELPLCSIGSKSNAKGTTSQFGRQTPLEFLGSDKEKRHSYSCSQPILPMENEFIKRRVGFSAVHGRRRGGCVAGMMSFLRGYLWVVAIGVSFVSCMHPDVYPCLFATCTPFDLLVSPTTSNAGAGNEKLFVSIDRLKSLQLADDNQYFPAETNLESTDYVISNMVEGRNATGVVEMKTFKPITTGEIEKAIAEHLPAFGLCVRGVFSQIFLHCLFYLLLLLYLALGILGSPRLTLRDVERDVVLDDTTTTRRGNHVGEKLTLLVLPKVHVPVGITGVVNSDFETDSVLHAQEMPNKRLQVHNQCSGLKSKQSAVSDTSSEWYVSACAFLQETTPNVEVESNLQPSQQSAEETTGFLQEHFHLSSQHADAPSATHFESRGLDLASEKTQKSANHIHPTGFSLSPQQQSSPRARTRTRSSVRQASEDTAGDDEDCNACQQMAPYVVMASIVLLVQLVLLLPVWSAAVWAKYGQMQVTSPASVFLPTYCAVCFVFWRILKEAGR</sequence>
<keyword evidence="2" id="KW-0812">Transmembrane</keyword>
<feature type="transmembrane region" description="Helical" evidence="2">
    <location>
        <begin position="77"/>
        <end position="98"/>
    </location>
</feature>
<feature type="transmembrane region" description="Helical" evidence="2">
    <location>
        <begin position="49"/>
        <end position="70"/>
    </location>
</feature>
<evidence type="ECO:0000256" key="1">
    <source>
        <dbReference type="SAM" id="MobiDB-lite"/>
    </source>
</evidence>
<name>A0AAN9GIS2_9CAEN</name>
<feature type="transmembrane region" description="Helical" evidence="2">
    <location>
        <begin position="633"/>
        <end position="651"/>
    </location>
</feature>
<dbReference type="AlphaFoldDB" id="A0AAN9GIS2"/>
<gene>
    <name evidence="3" type="ORF">V1264_014244</name>
</gene>
<feature type="transmembrane region" description="Helical" evidence="2">
    <location>
        <begin position="597"/>
        <end position="621"/>
    </location>
</feature>
<feature type="region of interest" description="Disordered" evidence="1">
    <location>
        <begin position="123"/>
        <end position="149"/>
    </location>
</feature>
<proteinExistence type="predicted"/>
<dbReference type="EMBL" id="JBAMIC010000003">
    <property type="protein sequence ID" value="KAK7110358.1"/>
    <property type="molecule type" value="Genomic_DNA"/>
</dbReference>
<reference evidence="3 4" key="1">
    <citation type="submission" date="2024-02" db="EMBL/GenBank/DDBJ databases">
        <title>Chromosome-scale genome assembly of the rough periwinkle Littorina saxatilis.</title>
        <authorList>
            <person name="De Jode A."/>
            <person name="Faria R."/>
            <person name="Formenti G."/>
            <person name="Sims Y."/>
            <person name="Smith T.P."/>
            <person name="Tracey A."/>
            <person name="Wood J.M.D."/>
            <person name="Zagrodzka Z.B."/>
            <person name="Johannesson K."/>
            <person name="Butlin R.K."/>
            <person name="Leder E.H."/>
        </authorList>
    </citation>
    <scope>NUCLEOTIDE SEQUENCE [LARGE SCALE GENOMIC DNA]</scope>
    <source>
        <strain evidence="3">Snail1</strain>
        <tissue evidence="3">Muscle</tissue>
    </source>
</reference>
<keyword evidence="2" id="KW-1133">Transmembrane helix</keyword>
<dbReference type="Proteomes" id="UP001374579">
    <property type="component" value="Unassembled WGS sequence"/>
</dbReference>
<evidence type="ECO:0000256" key="2">
    <source>
        <dbReference type="SAM" id="Phobius"/>
    </source>
</evidence>
<evidence type="ECO:0000313" key="3">
    <source>
        <dbReference type="EMBL" id="KAK7110358.1"/>
    </source>
</evidence>
<comment type="caution">
    <text evidence="3">The sequence shown here is derived from an EMBL/GenBank/DDBJ whole genome shotgun (WGS) entry which is preliminary data.</text>
</comment>
<feature type="transmembrane region" description="Helical" evidence="2">
    <location>
        <begin position="364"/>
        <end position="383"/>
    </location>
</feature>
<keyword evidence="2" id="KW-0472">Membrane</keyword>
<protein>
    <recommendedName>
        <fullName evidence="5">Transmembrane protein</fullName>
    </recommendedName>
</protein>
<organism evidence="3 4">
    <name type="scientific">Littorina saxatilis</name>
    <dbReference type="NCBI Taxonomy" id="31220"/>
    <lineage>
        <taxon>Eukaryota</taxon>
        <taxon>Metazoa</taxon>
        <taxon>Spiralia</taxon>
        <taxon>Lophotrochozoa</taxon>
        <taxon>Mollusca</taxon>
        <taxon>Gastropoda</taxon>
        <taxon>Caenogastropoda</taxon>
        <taxon>Littorinimorpha</taxon>
        <taxon>Littorinoidea</taxon>
        <taxon>Littorinidae</taxon>
        <taxon>Littorina</taxon>
    </lineage>
</organism>
<feature type="region of interest" description="Disordered" evidence="1">
    <location>
        <begin position="538"/>
        <end position="586"/>
    </location>
</feature>
<keyword evidence="4" id="KW-1185">Reference proteome</keyword>